<feature type="region of interest" description="Disordered" evidence="1">
    <location>
        <begin position="168"/>
        <end position="191"/>
    </location>
</feature>
<evidence type="ECO:0000256" key="1">
    <source>
        <dbReference type="SAM" id="MobiDB-lite"/>
    </source>
</evidence>
<dbReference type="CDD" id="cd02247">
    <property type="entry name" value="cupin_pirin_C"/>
    <property type="match status" value="1"/>
</dbReference>
<organism evidence="3 4">
    <name type="scientific">Gordonia jinhuaensis</name>
    <dbReference type="NCBI Taxonomy" id="1517702"/>
    <lineage>
        <taxon>Bacteria</taxon>
        <taxon>Bacillati</taxon>
        <taxon>Actinomycetota</taxon>
        <taxon>Actinomycetes</taxon>
        <taxon>Mycobacteriales</taxon>
        <taxon>Gordoniaceae</taxon>
        <taxon>Gordonia</taxon>
    </lineage>
</organism>
<dbReference type="EMBL" id="BMGC01000027">
    <property type="protein sequence ID" value="GGB40996.1"/>
    <property type="molecule type" value="Genomic_DNA"/>
</dbReference>
<dbReference type="InterPro" id="IPR008778">
    <property type="entry name" value="Pirin_C_dom"/>
</dbReference>
<protein>
    <recommendedName>
        <fullName evidence="2">Pirin C-terminal domain-containing protein</fullName>
    </recommendedName>
</protein>
<dbReference type="InterPro" id="IPR011051">
    <property type="entry name" value="RmlC_Cupin_sf"/>
</dbReference>
<dbReference type="Proteomes" id="UP000621454">
    <property type="component" value="Unassembled WGS sequence"/>
</dbReference>
<dbReference type="Pfam" id="PF05726">
    <property type="entry name" value="Pirin_C"/>
    <property type="match status" value="1"/>
</dbReference>
<gene>
    <name evidence="3" type="ORF">GCM10011489_30700</name>
</gene>
<proteinExistence type="predicted"/>
<name>A0A916TEW3_9ACTN</name>
<dbReference type="Gene3D" id="2.60.120.10">
    <property type="entry name" value="Jelly Rolls"/>
    <property type="match status" value="1"/>
</dbReference>
<accession>A0A916TEW3</accession>
<evidence type="ECO:0000313" key="4">
    <source>
        <dbReference type="Proteomes" id="UP000621454"/>
    </source>
</evidence>
<dbReference type="PANTHER" id="PTHR13903">
    <property type="entry name" value="PIRIN-RELATED"/>
    <property type="match status" value="1"/>
</dbReference>
<dbReference type="PANTHER" id="PTHR13903:SF8">
    <property type="entry name" value="PIRIN"/>
    <property type="match status" value="1"/>
</dbReference>
<reference evidence="3" key="2">
    <citation type="submission" date="2020-09" db="EMBL/GenBank/DDBJ databases">
        <authorList>
            <person name="Sun Q."/>
            <person name="Zhou Y."/>
        </authorList>
    </citation>
    <scope>NUCLEOTIDE SEQUENCE</scope>
    <source>
        <strain evidence="3">CGMCC 1.12827</strain>
    </source>
</reference>
<dbReference type="SUPFAM" id="SSF51182">
    <property type="entry name" value="RmlC-like cupins"/>
    <property type="match status" value="1"/>
</dbReference>
<comment type="caution">
    <text evidence="3">The sequence shown here is derived from an EMBL/GenBank/DDBJ whole genome shotgun (WGS) entry which is preliminary data.</text>
</comment>
<dbReference type="PIRSF" id="PIRSF006232">
    <property type="entry name" value="Pirin"/>
    <property type="match status" value="1"/>
</dbReference>
<keyword evidence="4" id="KW-1185">Reference proteome</keyword>
<dbReference type="InterPro" id="IPR012093">
    <property type="entry name" value="Pirin"/>
</dbReference>
<sequence>MDRVPDNARETPRDFAHYAPPEIVREGLSARVFLGTLLGSTSPVTTFTPLVGAEITLAPGSRIDLDVDPAYEHGILVDLGEVVVDTTPVPRRELAYVGIGTDVIPLSNPGDEPARIMLLGGQPFGEEILMWWNFVGRTHEEIVGYRTEWENHSERFGQVQGYEGPVQHLPAPPLPHTRLRTRVNPPPRVDD</sequence>
<evidence type="ECO:0000313" key="3">
    <source>
        <dbReference type="EMBL" id="GGB40996.1"/>
    </source>
</evidence>
<dbReference type="InterPro" id="IPR014710">
    <property type="entry name" value="RmlC-like_jellyroll"/>
</dbReference>
<evidence type="ECO:0000259" key="2">
    <source>
        <dbReference type="Pfam" id="PF05726"/>
    </source>
</evidence>
<reference evidence="3" key="1">
    <citation type="journal article" date="2014" name="Int. J. Syst. Evol. Microbiol.">
        <title>Complete genome sequence of Corynebacterium casei LMG S-19264T (=DSM 44701T), isolated from a smear-ripened cheese.</title>
        <authorList>
            <consortium name="US DOE Joint Genome Institute (JGI-PGF)"/>
            <person name="Walter F."/>
            <person name="Albersmeier A."/>
            <person name="Kalinowski J."/>
            <person name="Ruckert C."/>
        </authorList>
    </citation>
    <scope>NUCLEOTIDE SEQUENCE</scope>
    <source>
        <strain evidence="3">CGMCC 1.12827</strain>
    </source>
</reference>
<feature type="domain" description="Pirin C-terminal" evidence="2">
    <location>
        <begin position="53"/>
        <end position="152"/>
    </location>
</feature>
<dbReference type="AlphaFoldDB" id="A0A916TEW3"/>